<evidence type="ECO:0000256" key="3">
    <source>
        <dbReference type="ARBA" id="ARBA00022801"/>
    </source>
</evidence>
<accession>A0AAP5Q839</accession>
<protein>
    <recommendedName>
        <fullName evidence="2">protein-tyrosine-phosphatase</fullName>
        <ecNumber evidence="2">3.1.3.48</ecNumber>
    </recommendedName>
</protein>
<feature type="domain" description="Phosphotyrosine protein phosphatase I" evidence="7">
    <location>
        <begin position="3"/>
        <end position="140"/>
    </location>
</feature>
<organism evidence="8 9">
    <name type="scientific">Paraburkholderia fungorum</name>
    <dbReference type="NCBI Taxonomy" id="134537"/>
    <lineage>
        <taxon>Bacteria</taxon>
        <taxon>Pseudomonadati</taxon>
        <taxon>Pseudomonadota</taxon>
        <taxon>Betaproteobacteria</taxon>
        <taxon>Burkholderiales</taxon>
        <taxon>Burkholderiaceae</taxon>
        <taxon>Paraburkholderia</taxon>
    </lineage>
</organism>
<dbReference type="SUPFAM" id="SSF52788">
    <property type="entry name" value="Phosphotyrosine protein phosphatases I"/>
    <property type="match status" value="1"/>
</dbReference>
<dbReference type="Gene3D" id="3.40.50.2300">
    <property type="match status" value="1"/>
</dbReference>
<evidence type="ECO:0000313" key="8">
    <source>
        <dbReference type="EMBL" id="MDT8837334.1"/>
    </source>
</evidence>
<feature type="active site" description="Proton donor" evidence="6">
    <location>
        <position position="114"/>
    </location>
</feature>
<dbReference type="InterPro" id="IPR017867">
    <property type="entry name" value="Tyr_phospatase_low_mol_wt"/>
</dbReference>
<evidence type="ECO:0000256" key="2">
    <source>
        <dbReference type="ARBA" id="ARBA00013064"/>
    </source>
</evidence>
<name>A0AAP5Q839_9BURK</name>
<evidence type="ECO:0000256" key="5">
    <source>
        <dbReference type="ARBA" id="ARBA00051722"/>
    </source>
</evidence>
<sequence length="146" mass="16256">MIGSVLMVCEGNVCRSPVARVMLQRELPHLVVSSAGTRALVGERADPLAVQLAGERGLDLTDHIATALTWEDVRGAELILSMTQDQRELISTTYPFARGKVFRLGEHDQIDIVDPYQRHRTAFDLAFAQIEHGVSNWRNVIARLAH</sequence>
<dbReference type="EMBL" id="JANSLM010000002">
    <property type="protein sequence ID" value="MDT8837334.1"/>
    <property type="molecule type" value="Genomic_DNA"/>
</dbReference>
<dbReference type="InterPro" id="IPR050438">
    <property type="entry name" value="LMW_PTPase"/>
</dbReference>
<feature type="active site" description="Nucleophile" evidence="6">
    <location>
        <position position="9"/>
    </location>
</feature>
<evidence type="ECO:0000256" key="4">
    <source>
        <dbReference type="ARBA" id="ARBA00022912"/>
    </source>
</evidence>
<reference evidence="8" key="1">
    <citation type="submission" date="2022-08" db="EMBL/GenBank/DDBJ databases">
        <authorList>
            <person name="Kim S.-J."/>
        </authorList>
    </citation>
    <scope>NUCLEOTIDE SEQUENCE</scope>
    <source>
        <strain evidence="8">KJ</strain>
    </source>
</reference>
<dbReference type="PANTHER" id="PTHR11717:SF31">
    <property type="entry name" value="LOW MOLECULAR WEIGHT PROTEIN-TYROSINE-PHOSPHATASE ETP-RELATED"/>
    <property type="match status" value="1"/>
</dbReference>
<dbReference type="AlphaFoldDB" id="A0AAP5Q839"/>
<dbReference type="CDD" id="cd16343">
    <property type="entry name" value="LMWPTP"/>
    <property type="match status" value="1"/>
</dbReference>
<dbReference type="GO" id="GO:0004725">
    <property type="term" value="F:protein tyrosine phosphatase activity"/>
    <property type="evidence" value="ECO:0007669"/>
    <property type="project" value="UniProtKB-EC"/>
</dbReference>
<dbReference type="PANTHER" id="PTHR11717">
    <property type="entry name" value="LOW MOLECULAR WEIGHT PROTEIN TYROSINE PHOSPHATASE"/>
    <property type="match status" value="1"/>
</dbReference>
<evidence type="ECO:0000256" key="1">
    <source>
        <dbReference type="ARBA" id="ARBA00011063"/>
    </source>
</evidence>
<evidence type="ECO:0000256" key="6">
    <source>
        <dbReference type="PIRSR" id="PIRSR617867-1"/>
    </source>
</evidence>
<comment type="caution">
    <text evidence="8">The sequence shown here is derived from an EMBL/GenBank/DDBJ whole genome shotgun (WGS) entry which is preliminary data.</text>
</comment>
<proteinExistence type="inferred from homology"/>
<evidence type="ECO:0000313" key="9">
    <source>
        <dbReference type="Proteomes" id="UP001246473"/>
    </source>
</evidence>
<dbReference type="Pfam" id="PF01451">
    <property type="entry name" value="LMWPc"/>
    <property type="match status" value="1"/>
</dbReference>
<dbReference type="RefSeq" id="WP_106352877.1">
    <property type="nucleotide sequence ID" value="NZ_JANSLM010000002.1"/>
</dbReference>
<gene>
    <name evidence="8" type="ORF">ParKJ_07910</name>
</gene>
<evidence type="ECO:0000259" key="7">
    <source>
        <dbReference type="SMART" id="SM00226"/>
    </source>
</evidence>
<comment type="similarity">
    <text evidence="1">Belongs to the low molecular weight phosphotyrosine protein phosphatase family.</text>
</comment>
<keyword evidence="3" id="KW-0378">Hydrolase</keyword>
<comment type="catalytic activity">
    <reaction evidence="5">
        <text>O-phospho-L-tyrosyl-[protein] + H2O = L-tyrosyl-[protein] + phosphate</text>
        <dbReference type="Rhea" id="RHEA:10684"/>
        <dbReference type="Rhea" id="RHEA-COMP:10136"/>
        <dbReference type="Rhea" id="RHEA-COMP:20101"/>
        <dbReference type="ChEBI" id="CHEBI:15377"/>
        <dbReference type="ChEBI" id="CHEBI:43474"/>
        <dbReference type="ChEBI" id="CHEBI:46858"/>
        <dbReference type="ChEBI" id="CHEBI:61978"/>
        <dbReference type="EC" id="3.1.3.48"/>
    </reaction>
</comment>
<dbReference type="Proteomes" id="UP001246473">
    <property type="component" value="Unassembled WGS sequence"/>
</dbReference>
<dbReference type="PRINTS" id="PR00719">
    <property type="entry name" value="LMWPTPASE"/>
</dbReference>
<feature type="active site" evidence="6">
    <location>
        <position position="15"/>
    </location>
</feature>
<keyword evidence="4" id="KW-0904">Protein phosphatase</keyword>
<dbReference type="InterPro" id="IPR023485">
    <property type="entry name" value="Ptyr_pPase"/>
</dbReference>
<dbReference type="InterPro" id="IPR036196">
    <property type="entry name" value="Ptyr_pPase_sf"/>
</dbReference>
<dbReference type="SMART" id="SM00226">
    <property type="entry name" value="LMWPc"/>
    <property type="match status" value="1"/>
</dbReference>
<dbReference type="EC" id="3.1.3.48" evidence="2"/>